<sequence>MDPAYIDKKVVDLTDAELIALGFQGEHVAPGIKHIIDSVRASPENLGTVTCFMIDLLMRSYPDPNKAPPQDPTQPPASPTTPSSPALSEAETLHSARSSSTTPTPGQSSPAQSSPAHSSPAHSSPQT</sequence>
<gene>
    <name evidence="1" type="ORF">FA95DRAFT_1562042</name>
</gene>
<reference evidence="1" key="2">
    <citation type="journal article" date="2022" name="New Phytol.">
        <title>Evolutionary transition to the ectomycorrhizal habit in the genomes of a hyperdiverse lineage of mushroom-forming fungi.</title>
        <authorList>
            <person name="Looney B."/>
            <person name="Miyauchi S."/>
            <person name="Morin E."/>
            <person name="Drula E."/>
            <person name="Courty P.E."/>
            <person name="Kohler A."/>
            <person name="Kuo A."/>
            <person name="LaButti K."/>
            <person name="Pangilinan J."/>
            <person name="Lipzen A."/>
            <person name="Riley R."/>
            <person name="Andreopoulos W."/>
            <person name="He G."/>
            <person name="Johnson J."/>
            <person name="Nolan M."/>
            <person name="Tritt A."/>
            <person name="Barry K.W."/>
            <person name="Grigoriev I.V."/>
            <person name="Nagy L.G."/>
            <person name="Hibbett D."/>
            <person name="Henrissat B."/>
            <person name="Matheny P.B."/>
            <person name="Labbe J."/>
            <person name="Martin F.M."/>
        </authorList>
    </citation>
    <scope>NUCLEOTIDE SEQUENCE</scope>
    <source>
        <strain evidence="1">FP105234-sp</strain>
    </source>
</reference>
<evidence type="ECO:0000313" key="1">
    <source>
        <dbReference type="EMBL" id="KAI0044591.1"/>
    </source>
</evidence>
<organism evidence="1 2">
    <name type="scientific">Auriscalpium vulgare</name>
    <dbReference type="NCBI Taxonomy" id="40419"/>
    <lineage>
        <taxon>Eukaryota</taxon>
        <taxon>Fungi</taxon>
        <taxon>Dikarya</taxon>
        <taxon>Basidiomycota</taxon>
        <taxon>Agaricomycotina</taxon>
        <taxon>Agaricomycetes</taxon>
        <taxon>Russulales</taxon>
        <taxon>Auriscalpiaceae</taxon>
        <taxon>Auriscalpium</taxon>
    </lineage>
</organism>
<keyword evidence="2" id="KW-1185">Reference proteome</keyword>
<evidence type="ECO:0000313" key="2">
    <source>
        <dbReference type="Proteomes" id="UP000814033"/>
    </source>
</evidence>
<protein>
    <submittedName>
        <fullName evidence="1">Uncharacterized protein</fullName>
    </submittedName>
</protein>
<dbReference type="EMBL" id="MU275977">
    <property type="protein sequence ID" value="KAI0044591.1"/>
    <property type="molecule type" value="Genomic_DNA"/>
</dbReference>
<accession>A0ACB8RK72</accession>
<comment type="caution">
    <text evidence="1">The sequence shown here is derived from an EMBL/GenBank/DDBJ whole genome shotgun (WGS) entry which is preliminary data.</text>
</comment>
<dbReference type="Proteomes" id="UP000814033">
    <property type="component" value="Unassembled WGS sequence"/>
</dbReference>
<name>A0ACB8RK72_9AGAM</name>
<reference evidence="1" key="1">
    <citation type="submission" date="2021-02" db="EMBL/GenBank/DDBJ databases">
        <authorList>
            <consortium name="DOE Joint Genome Institute"/>
            <person name="Ahrendt S."/>
            <person name="Looney B.P."/>
            <person name="Miyauchi S."/>
            <person name="Morin E."/>
            <person name="Drula E."/>
            <person name="Courty P.E."/>
            <person name="Chicoki N."/>
            <person name="Fauchery L."/>
            <person name="Kohler A."/>
            <person name="Kuo A."/>
            <person name="Labutti K."/>
            <person name="Pangilinan J."/>
            <person name="Lipzen A."/>
            <person name="Riley R."/>
            <person name="Andreopoulos W."/>
            <person name="He G."/>
            <person name="Johnson J."/>
            <person name="Barry K.W."/>
            <person name="Grigoriev I.V."/>
            <person name="Nagy L."/>
            <person name="Hibbett D."/>
            <person name="Henrissat B."/>
            <person name="Matheny P.B."/>
            <person name="Labbe J."/>
            <person name="Martin F."/>
        </authorList>
    </citation>
    <scope>NUCLEOTIDE SEQUENCE</scope>
    <source>
        <strain evidence="1">FP105234-sp</strain>
    </source>
</reference>
<proteinExistence type="predicted"/>